<dbReference type="Proteomes" id="UP000223102">
    <property type="component" value="Segment"/>
</dbReference>
<name>A0A218KBW2_9CAUD</name>
<feature type="compositionally biased region" description="Basic and acidic residues" evidence="1">
    <location>
        <begin position="27"/>
        <end position="44"/>
    </location>
</feature>
<evidence type="ECO:0000256" key="1">
    <source>
        <dbReference type="SAM" id="MobiDB-lite"/>
    </source>
</evidence>
<evidence type="ECO:0008006" key="4">
    <source>
        <dbReference type="Google" id="ProtNLM"/>
    </source>
</evidence>
<keyword evidence="3" id="KW-1185">Reference proteome</keyword>
<reference evidence="2 3" key="1">
    <citation type="submission" date="2015-06" db="EMBL/GenBank/DDBJ databases">
        <title>Complete genome sequence of Bacillus cereus phage PBC2.</title>
        <authorList>
            <person name="Kong M."/>
            <person name="Ryu S."/>
        </authorList>
    </citation>
    <scope>NUCLEOTIDE SEQUENCE [LARGE SCALE GENOMIC DNA]</scope>
</reference>
<evidence type="ECO:0000313" key="3">
    <source>
        <dbReference type="Proteomes" id="UP000223102"/>
    </source>
</evidence>
<accession>A0A218KBW2</accession>
<evidence type="ECO:0000313" key="2">
    <source>
        <dbReference type="EMBL" id="AKQ08389.1"/>
    </source>
</evidence>
<organism evidence="2 3">
    <name type="scientific">Bacillus phage PBC2</name>
    <dbReference type="NCBI Taxonomy" id="1675029"/>
    <lineage>
        <taxon>Viruses</taxon>
        <taxon>Duplodnaviria</taxon>
        <taxon>Heunggongvirae</taxon>
        <taxon>Uroviricota</taxon>
        <taxon>Caudoviricetes</taxon>
        <taxon>Andregratiavirinae</taxon>
        <taxon>Haetaevirus</taxon>
        <taxon>Haetaevirus PBC2</taxon>
    </lineage>
</organism>
<proteinExistence type="predicted"/>
<sequence length="112" mass="12772">MLSKLGKTVLVLTIAGGIVGCSSTTEKVQDKPKTEPKVEQKSEPVVDMKAVHKQRAINYLNAISTQLTLERLHRILANYLRKRLCIRSCWQIQIGEQTWLQSTIRLKQTITR</sequence>
<protein>
    <recommendedName>
        <fullName evidence="4">Lipoprotein</fullName>
    </recommendedName>
</protein>
<gene>
    <name evidence="2" type="ORF">PBC2_074</name>
</gene>
<dbReference type="PROSITE" id="PS51257">
    <property type="entry name" value="PROKAR_LIPOPROTEIN"/>
    <property type="match status" value="1"/>
</dbReference>
<feature type="region of interest" description="Disordered" evidence="1">
    <location>
        <begin position="25"/>
        <end position="44"/>
    </location>
</feature>
<dbReference type="EMBL" id="KT070867">
    <property type="protein sequence ID" value="AKQ08389.1"/>
    <property type="molecule type" value="Genomic_DNA"/>
</dbReference>